<dbReference type="Proteomes" id="UP000663720">
    <property type="component" value="Chromosome"/>
</dbReference>
<keyword evidence="7" id="KW-0346">Stress response</keyword>
<comment type="similarity">
    <text evidence="1">Belongs to the HicA mRNA interferase family.</text>
</comment>
<accession>A0A975BDF8</accession>
<dbReference type="InterPro" id="IPR038570">
    <property type="entry name" value="HicA_sf"/>
</dbReference>
<dbReference type="AlphaFoldDB" id="A0A975BDF8"/>
<evidence type="ECO:0000256" key="2">
    <source>
        <dbReference type="ARBA" id="ARBA00022649"/>
    </source>
</evidence>
<sequence length="83" mass="9324">MSEKLPAVTGRNLIRFLEGLGYEAVRQRGSHIRLTKNTLSGKHKITIPNHDPVAKGTLSDILGKVSLWCQIPKDELVKHLRNK</sequence>
<reference evidence="8" key="1">
    <citation type="journal article" date="2021" name="Microb. Physiol.">
        <title>Proteogenomic Insights into the Physiology of Marine, Sulfate-Reducing, Filamentous Desulfonema limicola and Desulfonema magnum.</title>
        <authorList>
            <person name="Schnaars V."/>
            <person name="Wohlbrand L."/>
            <person name="Scheve S."/>
            <person name="Hinrichs C."/>
            <person name="Reinhardt R."/>
            <person name="Rabus R."/>
        </authorList>
    </citation>
    <scope>NUCLEOTIDE SEQUENCE</scope>
    <source>
        <strain evidence="8">5ac10</strain>
    </source>
</reference>
<keyword evidence="5" id="KW-0378">Hydrolase</keyword>
<dbReference type="GO" id="GO:0003729">
    <property type="term" value="F:mRNA binding"/>
    <property type="evidence" value="ECO:0007669"/>
    <property type="project" value="InterPro"/>
</dbReference>
<evidence type="ECO:0000256" key="4">
    <source>
        <dbReference type="ARBA" id="ARBA00022759"/>
    </source>
</evidence>
<evidence type="ECO:0000256" key="6">
    <source>
        <dbReference type="ARBA" id="ARBA00022884"/>
    </source>
</evidence>
<organism evidence="8 9">
    <name type="scientific">Desulfonema limicola</name>
    <dbReference type="NCBI Taxonomy" id="45656"/>
    <lineage>
        <taxon>Bacteria</taxon>
        <taxon>Pseudomonadati</taxon>
        <taxon>Thermodesulfobacteriota</taxon>
        <taxon>Desulfobacteria</taxon>
        <taxon>Desulfobacterales</taxon>
        <taxon>Desulfococcaceae</taxon>
        <taxon>Desulfonema</taxon>
    </lineage>
</organism>
<evidence type="ECO:0000256" key="3">
    <source>
        <dbReference type="ARBA" id="ARBA00022722"/>
    </source>
</evidence>
<dbReference type="GO" id="GO:0004519">
    <property type="term" value="F:endonuclease activity"/>
    <property type="evidence" value="ECO:0007669"/>
    <property type="project" value="UniProtKB-KW"/>
</dbReference>
<keyword evidence="6" id="KW-0694">RNA-binding</keyword>
<dbReference type="Pfam" id="PF07927">
    <property type="entry name" value="HicA_toxin"/>
    <property type="match status" value="1"/>
</dbReference>
<evidence type="ECO:0000256" key="1">
    <source>
        <dbReference type="ARBA" id="ARBA00006620"/>
    </source>
</evidence>
<dbReference type="RefSeq" id="WP_207689083.1">
    <property type="nucleotide sequence ID" value="NZ_CP061799.1"/>
</dbReference>
<proteinExistence type="inferred from homology"/>
<keyword evidence="4" id="KW-0255">Endonuclease</keyword>
<name>A0A975BDF8_9BACT</name>
<keyword evidence="9" id="KW-1185">Reference proteome</keyword>
<dbReference type="InterPro" id="IPR012933">
    <property type="entry name" value="HicA_mRNA_interferase"/>
</dbReference>
<gene>
    <name evidence="8" type="ORF">dnl_56640</name>
</gene>
<dbReference type="KEGG" id="dli:dnl_56640"/>
<evidence type="ECO:0000313" key="9">
    <source>
        <dbReference type="Proteomes" id="UP000663720"/>
    </source>
</evidence>
<dbReference type="SUPFAM" id="SSF54786">
    <property type="entry name" value="YcfA/nrd intein domain"/>
    <property type="match status" value="1"/>
</dbReference>
<keyword evidence="2" id="KW-1277">Toxin-antitoxin system</keyword>
<keyword evidence="3" id="KW-0540">Nuclease</keyword>
<evidence type="ECO:0000313" key="8">
    <source>
        <dbReference type="EMBL" id="QTA83268.1"/>
    </source>
</evidence>
<evidence type="ECO:0000256" key="5">
    <source>
        <dbReference type="ARBA" id="ARBA00022801"/>
    </source>
</evidence>
<dbReference type="GO" id="GO:0016787">
    <property type="term" value="F:hydrolase activity"/>
    <property type="evidence" value="ECO:0007669"/>
    <property type="project" value="UniProtKB-KW"/>
</dbReference>
<dbReference type="Gene3D" id="3.30.920.30">
    <property type="entry name" value="Hypothetical protein"/>
    <property type="match status" value="1"/>
</dbReference>
<dbReference type="EMBL" id="CP061799">
    <property type="protein sequence ID" value="QTA83268.1"/>
    <property type="molecule type" value="Genomic_DNA"/>
</dbReference>
<evidence type="ECO:0000256" key="7">
    <source>
        <dbReference type="ARBA" id="ARBA00023016"/>
    </source>
</evidence>
<protein>
    <submittedName>
        <fullName evidence="8">Toxin-antitoxin system, toxin component, HicA-like</fullName>
    </submittedName>
</protein>